<dbReference type="Proteomes" id="UP001149860">
    <property type="component" value="Chromosome"/>
</dbReference>
<gene>
    <name evidence="1" type="ORF">O0236_006825</name>
</gene>
<dbReference type="EMBL" id="CP168151">
    <property type="protein sequence ID" value="XFD39144.1"/>
    <property type="molecule type" value="Genomic_DNA"/>
</dbReference>
<reference evidence="1" key="1">
    <citation type="submission" date="2024-08" db="EMBL/GenBank/DDBJ databases">
        <title>Lentilactobacillus sp. nov., isolated from tree bark.</title>
        <authorList>
            <person name="Phuengjayaem S."/>
            <person name="Tanasupawat S."/>
        </authorList>
    </citation>
    <scope>NUCLEOTIDE SEQUENCE</scope>
    <source>
        <strain evidence="1">SPB1-3</strain>
    </source>
</reference>
<accession>A0ACD5DCP2</accession>
<name>A0ACD5DCP2_9LACO</name>
<evidence type="ECO:0000313" key="1">
    <source>
        <dbReference type="EMBL" id="XFD39144.1"/>
    </source>
</evidence>
<proteinExistence type="predicted"/>
<sequence length="109" mass="13098">MPQALSAKVTIQIPDQYVLVNKSEYQEMQADSLAGLRWTMNDLRKHLGNKSISWIKRNILFNPKFKKELDQMELDKYLHRSTGNGNPWWFKAREFNKFIDKHWSEINWD</sequence>
<organism evidence="1 2">
    <name type="scientific">Lentilactobacillus terminaliae</name>
    <dbReference type="NCBI Taxonomy" id="3003483"/>
    <lineage>
        <taxon>Bacteria</taxon>
        <taxon>Bacillati</taxon>
        <taxon>Bacillota</taxon>
        <taxon>Bacilli</taxon>
        <taxon>Lactobacillales</taxon>
        <taxon>Lactobacillaceae</taxon>
        <taxon>Lentilactobacillus</taxon>
    </lineage>
</organism>
<keyword evidence="2" id="KW-1185">Reference proteome</keyword>
<evidence type="ECO:0000313" key="2">
    <source>
        <dbReference type="Proteomes" id="UP001149860"/>
    </source>
</evidence>
<protein>
    <submittedName>
        <fullName evidence="1">DUF771 domain-containing protein</fullName>
    </submittedName>
</protein>